<proteinExistence type="predicted"/>
<name>A0A1I8AIH8_9BILA</name>
<reference evidence="3" key="1">
    <citation type="submission" date="2016-11" db="UniProtKB">
        <authorList>
            <consortium name="WormBaseParasite"/>
        </authorList>
    </citation>
    <scope>IDENTIFICATION</scope>
</reference>
<protein>
    <submittedName>
        <fullName evidence="3">Uncharacterized protein</fullName>
    </submittedName>
</protein>
<evidence type="ECO:0000313" key="3">
    <source>
        <dbReference type="WBParaSite" id="L893_g5952.t1"/>
    </source>
</evidence>
<sequence length="157" mass="17598">MKTSGSNYSSRSRRRWPLKLYQGYQSAHNHTPQASSSLSESVPEGETDEEEAVLEFSFNQLSKNRTNYGGGWVLLCAVTRNRFQRSGTRHRGIQGKPVDVVDPSKDLAPLISPIKDLAGTPAETHQEDSPSVTPTFEIEPYSPVEFWPLNTMRFDSP</sequence>
<dbReference type="Proteomes" id="UP000095287">
    <property type="component" value="Unplaced"/>
</dbReference>
<evidence type="ECO:0000256" key="1">
    <source>
        <dbReference type="SAM" id="MobiDB-lite"/>
    </source>
</evidence>
<accession>A0A1I8AIH8</accession>
<feature type="region of interest" description="Disordered" evidence="1">
    <location>
        <begin position="20"/>
        <end position="50"/>
    </location>
</feature>
<dbReference type="AlphaFoldDB" id="A0A1I8AIH8"/>
<dbReference type="WBParaSite" id="L893_g5952.t1">
    <property type="protein sequence ID" value="L893_g5952.t1"/>
    <property type="gene ID" value="L893_g5952"/>
</dbReference>
<evidence type="ECO:0000313" key="2">
    <source>
        <dbReference type="Proteomes" id="UP000095287"/>
    </source>
</evidence>
<organism evidence="2 3">
    <name type="scientific">Steinernema glaseri</name>
    <dbReference type="NCBI Taxonomy" id="37863"/>
    <lineage>
        <taxon>Eukaryota</taxon>
        <taxon>Metazoa</taxon>
        <taxon>Ecdysozoa</taxon>
        <taxon>Nematoda</taxon>
        <taxon>Chromadorea</taxon>
        <taxon>Rhabditida</taxon>
        <taxon>Tylenchina</taxon>
        <taxon>Panagrolaimomorpha</taxon>
        <taxon>Strongyloidoidea</taxon>
        <taxon>Steinernematidae</taxon>
        <taxon>Steinernema</taxon>
    </lineage>
</organism>
<keyword evidence="2" id="KW-1185">Reference proteome</keyword>
<feature type="compositionally biased region" description="Polar residues" evidence="1">
    <location>
        <begin position="23"/>
        <end position="40"/>
    </location>
</feature>